<accession>A0A5C4T2J8</accession>
<gene>
    <name evidence="1" type="ORF">FE784_26160</name>
</gene>
<comment type="caution">
    <text evidence="1">The sequence shown here is derived from an EMBL/GenBank/DDBJ whole genome shotgun (WGS) entry which is preliminary data.</text>
</comment>
<dbReference type="Gene3D" id="3.50.50.60">
    <property type="entry name" value="FAD/NAD(P)-binding domain"/>
    <property type="match status" value="1"/>
</dbReference>
<dbReference type="Proteomes" id="UP000307943">
    <property type="component" value="Unassembled WGS sequence"/>
</dbReference>
<dbReference type="InterPro" id="IPR036188">
    <property type="entry name" value="FAD/NAD-bd_sf"/>
</dbReference>
<keyword evidence="2" id="KW-1185">Reference proteome</keyword>
<name>A0A5C4T2J8_9BACL</name>
<dbReference type="OrthoDB" id="9766632at2"/>
<proteinExistence type="predicted"/>
<reference evidence="1 2" key="1">
    <citation type="submission" date="2019-05" db="EMBL/GenBank/DDBJ databases">
        <title>We sequenced the genome of Paenibacillus hemerocallicola KCTC 33185 for further insight into its adaptation and study the phylogeny of Paenibacillus.</title>
        <authorList>
            <person name="Narsing Rao M.P."/>
        </authorList>
    </citation>
    <scope>NUCLEOTIDE SEQUENCE [LARGE SCALE GENOMIC DNA]</scope>
    <source>
        <strain evidence="1 2">KCTC 33185</strain>
    </source>
</reference>
<protein>
    <recommendedName>
        <fullName evidence="3">FAD-binding protein</fullName>
    </recommendedName>
</protein>
<evidence type="ECO:0008006" key="3">
    <source>
        <dbReference type="Google" id="ProtNLM"/>
    </source>
</evidence>
<dbReference type="SUPFAM" id="SSF51905">
    <property type="entry name" value="FAD/NAD(P)-binding domain"/>
    <property type="match status" value="1"/>
</dbReference>
<evidence type="ECO:0000313" key="2">
    <source>
        <dbReference type="Proteomes" id="UP000307943"/>
    </source>
</evidence>
<sequence>MKRDRRLSHGLEPERTISLFGEYDVVVCGGGPAGIAAALSHRQAGLKGAARYRDVPGAAVSAEMKRRDYLL</sequence>
<evidence type="ECO:0000313" key="1">
    <source>
        <dbReference type="EMBL" id="TNJ63284.1"/>
    </source>
</evidence>
<dbReference type="EMBL" id="VDCQ01000045">
    <property type="protein sequence ID" value="TNJ63284.1"/>
    <property type="molecule type" value="Genomic_DNA"/>
</dbReference>
<dbReference type="AlphaFoldDB" id="A0A5C4T2J8"/>
<organism evidence="1 2">
    <name type="scientific">Paenibacillus hemerocallicola</name>
    <dbReference type="NCBI Taxonomy" id="1172614"/>
    <lineage>
        <taxon>Bacteria</taxon>
        <taxon>Bacillati</taxon>
        <taxon>Bacillota</taxon>
        <taxon>Bacilli</taxon>
        <taxon>Bacillales</taxon>
        <taxon>Paenibacillaceae</taxon>
        <taxon>Paenibacillus</taxon>
    </lineage>
</organism>